<dbReference type="PANTHER" id="PTHR45947:SF3">
    <property type="entry name" value="SULFOQUINOVOSYL TRANSFERASE SQD2"/>
    <property type="match status" value="1"/>
</dbReference>
<sequence>MISKNKTVVLHVVEALGGGVYSYFTDLSHVLGQDSRIKLVIAYSNKRDEIDPEKVAQDFHANVELVLLDLKKEISLRSDFNGVKQISKLISQVNPDVIHLHSSKAGILGKIAIMVCKFKKPTYYTPHGYSFLRQDISTLKRRFYKNIEFLFARFSRTKTIACGDTEWGLAVKMNASAQLIRNGIRMDQFDSSKQHSNNNSLKLGTLGRISFQKDPTTFNEIALQSRQESFLWIGSGNLKHKITAPNIEVTGWFVDKNEAIPLLKQLDVYIQTSLWEGLPIAVIEAMAMGLPVIASNIIGNKDLVEHGKTGFLVDQNYDYVKFISMLRDLQTRKTMGAAGRKRVLELYDCNKNFKQLVDLYLHDLSSIEKQKY</sequence>
<evidence type="ECO:0000313" key="3">
    <source>
        <dbReference type="Proteomes" id="UP000031760"/>
    </source>
</evidence>
<reference evidence="2 3" key="1">
    <citation type="journal article" date="2014" name="Proc. Natl. Acad. Sci. U.S.A.">
        <title>Functional characterization of flavobacteria rhodopsins reveals a unique class of light-driven chloride pump in bacteria.</title>
        <authorList>
            <person name="Yoshizawa S."/>
            <person name="Kumagai Y."/>
            <person name="Kim H."/>
            <person name="Ogura Y."/>
            <person name="Hayashi T."/>
            <person name="Iwasaki W."/>
            <person name="DeLong E.F."/>
            <person name="Kogure K."/>
        </authorList>
    </citation>
    <scope>NUCLEOTIDE SEQUENCE [LARGE SCALE GENOMIC DNA]</scope>
    <source>
        <strain evidence="2 3">S1-08</strain>
    </source>
</reference>
<dbReference type="RefSeq" id="WP_041495560.1">
    <property type="nucleotide sequence ID" value="NZ_AP014548.1"/>
</dbReference>
<accession>W8VZN0</accession>
<name>W8VZN0_9FLAO</name>
<dbReference type="Pfam" id="PF13692">
    <property type="entry name" value="Glyco_trans_1_4"/>
    <property type="match status" value="1"/>
</dbReference>
<keyword evidence="2" id="KW-0808">Transferase</keyword>
<dbReference type="GO" id="GO:0016757">
    <property type="term" value="F:glycosyltransferase activity"/>
    <property type="evidence" value="ECO:0007669"/>
    <property type="project" value="TreeGrafter"/>
</dbReference>
<keyword evidence="3" id="KW-1185">Reference proteome</keyword>
<dbReference type="InterPro" id="IPR028098">
    <property type="entry name" value="Glyco_trans_4-like_N"/>
</dbReference>
<dbReference type="Gene3D" id="3.40.50.2000">
    <property type="entry name" value="Glycogen Phosphorylase B"/>
    <property type="match status" value="2"/>
</dbReference>
<dbReference type="EMBL" id="AP014548">
    <property type="protein sequence ID" value="BAO54861.1"/>
    <property type="molecule type" value="Genomic_DNA"/>
</dbReference>
<organism evidence="2 3">
    <name type="scientific">Nonlabens marinus S1-08</name>
    <dbReference type="NCBI Taxonomy" id="1454201"/>
    <lineage>
        <taxon>Bacteria</taxon>
        <taxon>Pseudomonadati</taxon>
        <taxon>Bacteroidota</taxon>
        <taxon>Flavobacteriia</taxon>
        <taxon>Flavobacteriales</taxon>
        <taxon>Flavobacteriaceae</taxon>
        <taxon>Nonlabens</taxon>
    </lineage>
</organism>
<dbReference type="STRING" id="1454201.NMS_0852"/>
<dbReference type="InterPro" id="IPR050194">
    <property type="entry name" value="Glycosyltransferase_grp1"/>
</dbReference>
<gene>
    <name evidence="2" type="ORF">NMS_0852</name>
</gene>
<dbReference type="HOGENOM" id="CLU_009583_0_1_10"/>
<proteinExistence type="predicted"/>
<dbReference type="Pfam" id="PF13439">
    <property type="entry name" value="Glyco_transf_4"/>
    <property type="match status" value="1"/>
</dbReference>
<evidence type="ECO:0000259" key="1">
    <source>
        <dbReference type="Pfam" id="PF13439"/>
    </source>
</evidence>
<dbReference type="KEGG" id="nmf:NMS_0852"/>
<dbReference type="SUPFAM" id="SSF53756">
    <property type="entry name" value="UDP-Glycosyltransferase/glycogen phosphorylase"/>
    <property type="match status" value="1"/>
</dbReference>
<dbReference type="PANTHER" id="PTHR45947">
    <property type="entry name" value="SULFOQUINOVOSYL TRANSFERASE SQD2"/>
    <property type="match status" value="1"/>
</dbReference>
<feature type="domain" description="Glycosyltransferase subfamily 4-like N-terminal" evidence="1">
    <location>
        <begin position="18"/>
        <end position="156"/>
    </location>
</feature>
<dbReference type="Proteomes" id="UP000031760">
    <property type="component" value="Chromosome"/>
</dbReference>
<protein>
    <submittedName>
        <fullName evidence="2">Exopolysaccharide biosynthesis glycosyltransferase EpsF</fullName>
    </submittedName>
</protein>
<dbReference type="AlphaFoldDB" id="W8VZN0"/>
<evidence type="ECO:0000313" key="2">
    <source>
        <dbReference type="EMBL" id="BAO54861.1"/>
    </source>
</evidence>
<dbReference type="OrthoDB" id="9806653at2"/>